<name>A0A8S1YJP7_PAROT</name>
<dbReference type="Proteomes" id="UP000683925">
    <property type="component" value="Unassembled WGS sequence"/>
</dbReference>
<proteinExistence type="predicted"/>
<gene>
    <name evidence="2" type="ORF">POCTA_138.1.T2000023</name>
</gene>
<evidence type="ECO:0000256" key="1">
    <source>
        <dbReference type="SAM" id="MobiDB-lite"/>
    </source>
</evidence>
<protein>
    <submittedName>
        <fullName evidence="2">Uncharacterized protein</fullName>
    </submittedName>
</protein>
<feature type="compositionally biased region" description="Basic and acidic residues" evidence="1">
    <location>
        <begin position="49"/>
        <end position="67"/>
    </location>
</feature>
<dbReference type="EMBL" id="CAJJDP010000204">
    <property type="protein sequence ID" value="CAD8215046.1"/>
    <property type="molecule type" value="Genomic_DNA"/>
</dbReference>
<evidence type="ECO:0000313" key="3">
    <source>
        <dbReference type="Proteomes" id="UP000683925"/>
    </source>
</evidence>
<reference evidence="2" key="1">
    <citation type="submission" date="2021-01" db="EMBL/GenBank/DDBJ databases">
        <authorList>
            <consortium name="Genoscope - CEA"/>
            <person name="William W."/>
        </authorList>
    </citation>
    <scope>NUCLEOTIDE SEQUENCE</scope>
</reference>
<sequence length="145" mass="17225">MIFNNRDERDLANYLLKQGGTKLKQLTKMKLKRKKNSSTTLEVEPSLIKQKEYINQSKDDPKDKLSPELKPYFQHQNVRTKAEKMQEKHKYDSQSQSKAEEIKAKQQNEAGNIEQDDDPMNKQEQFRSRLGGRKKRQLRQYQIVK</sequence>
<keyword evidence="3" id="KW-1185">Reference proteome</keyword>
<evidence type="ECO:0000313" key="2">
    <source>
        <dbReference type="EMBL" id="CAD8215046.1"/>
    </source>
</evidence>
<comment type="caution">
    <text evidence="2">The sequence shown here is derived from an EMBL/GenBank/DDBJ whole genome shotgun (WGS) entry which is preliminary data.</text>
</comment>
<feature type="compositionally biased region" description="Basic residues" evidence="1">
    <location>
        <begin position="27"/>
        <end position="36"/>
    </location>
</feature>
<accession>A0A8S1YJP7</accession>
<feature type="compositionally biased region" description="Basic and acidic residues" evidence="1">
    <location>
        <begin position="80"/>
        <end position="106"/>
    </location>
</feature>
<organism evidence="2 3">
    <name type="scientific">Paramecium octaurelia</name>
    <dbReference type="NCBI Taxonomy" id="43137"/>
    <lineage>
        <taxon>Eukaryota</taxon>
        <taxon>Sar</taxon>
        <taxon>Alveolata</taxon>
        <taxon>Ciliophora</taxon>
        <taxon>Intramacronucleata</taxon>
        <taxon>Oligohymenophorea</taxon>
        <taxon>Peniculida</taxon>
        <taxon>Parameciidae</taxon>
        <taxon>Paramecium</taxon>
    </lineage>
</organism>
<feature type="region of interest" description="Disordered" evidence="1">
    <location>
        <begin position="27"/>
        <end position="145"/>
    </location>
</feature>
<dbReference type="AlphaFoldDB" id="A0A8S1YJP7"/>